<dbReference type="EMBL" id="KV448266">
    <property type="protein sequence ID" value="OAX39016.1"/>
    <property type="molecule type" value="Genomic_DNA"/>
</dbReference>
<name>A0A1B7N2E6_9AGAM</name>
<feature type="transmembrane region" description="Helical" evidence="2">
    <location>
        <begin position="169"/>
        <end position="194"/>
    </location>
</feature>
<evidence type="ECO:0000256" key="1">
    <source>
        <dbReference type="SAM" id="MobiDB-lite"/>
    </source>
</evidence>
<dbReference type="InParanoid" id="A0A1B7N2E6"/>
<feature type="compositionally biased region" description="Polar residues" evidence="1">
    <location>
        <begin position="1008"/>
        <end position="1019"/>
    </location>
</feature>
<evidence type="ECO:0000313" key="4">
    <source>
        <dbReference type="Proteomes" id="UP000092154"/>
    </source>
</evidence>
<dbReference type="Proteomes" id="UP000092154">
    <property type="component" value="Unassembled WGS sequence"/>
</dbReference>
<organism evidence="3 4">
    <name type="scientific">Rhizopogon vinicolor AM-OR11-026</name>
    <dbReference type="NCBI Taxonomy" id="1314800"/>
    <lineage>
        <taxon>Eukaryota</taxon>
        <taxon>Fungi</taxon>
        <taxon>Dikarya</taxon>
        <taxon>Basidiomycota</taxon>
        <taxon>Agaricomycotina</taxon>
        <taxon>Agaricomycetes</taxon>
        <taxon>Agaricomycetidae</taxon>
        <taxon>Boletales</taxon>
        <taxon>Suillineae</taxon>
        <taxon>Rhizopogonaceae</taxon>
        <taxon>Rhizopogon</taxon>
    </lineage>
</organism>
<feature type="region of interest" description="Disordered" evidence="1">
    <location>
        <begin position="773"/>
        <end position="820"/>
    </location>
</feature>
<gene>
    <name evidence="3" type="ORF">K503DRAFT_865724</name>
</gene>
<feature type="transmembrane region" description="Helical" evidence="2">
    <location>
        <begin position="6"/>
        <end position="27"/>
    </location>
</feature>
<keyword evidence="2" id="KW-0812">Transmembrane</keyword>
<feature type="compositionally biased region" description="Basic residues" evidence="1">
    <location>
        <begin position="808"/>
        <end position="820"/>
    </location>
</feature>
<feature type="transmembrane region" description="Helical" evidence="2">
    <location>
        <begin position="136"/>
        <end position="157"/>
    </location>
</feature>
<keyword evidence="4" id="KW-1185">Reference proteome</keyword>
<accession>A0A1B7N2E6</accession>
<evidence type="ECO:0000313" key="3">
    <source>
        <dbReference type="EMBL" id="OAX39016.1"/>
    </source>
</evidence>
<feature type="transmembrane region" description="Helical" evidence="2">
    <location>
        <begin position="100"/>
        <end position="124"/>
    </location>
</feature>
<feature type="compositionally biased region" description="Pro residues" evidence="1">
    <location>
        <begin position="685"/>
        <end position="698"/>
    </location>
</feature>
<keyword evidence="2" id="KW-0472">Membrane</keyword>
<feature type="transmembrane region" description="Helical" evidence="2">
    <location>
        <begin position="62"/>
        <end position="80"/>
    </location>
</feature>
<dbReference type="AlphaFoldDB" id="A0A1B7N2E6"/>
<feature type="region of interest" description="Disordered" evidence="1">
    <location>
        <begin position="679"/>
        <end position="699"/>
    </location>
</feature>
<dbReference type="OrthoDB" id="2529242at2759"/>
<evidence type="ECO:0000256" key="2">
    <source>
        <dbReference type="SAM" id="Phobius"/>
    </source>
</evidence>
<dbReference type="STRING" id="1314800.A0A1B7N2E6"/>
<reference evidence="3 4" key="1">
    <citation type="submission" date="2016-06" db="EMBL/GenBank/DDBJ databases">
        <title>Comparative genomics of the ectomycorrhizal sister species Rhizopogon vinicolor and Rhizopogon vesiculosus (Basidiomycota: Boletales) reveals a divergence of the mating type B locus.</title>
        <authorList>
            <consortium name="DOE Joint Genome Institute"/>
            <person name="Mujic A.B."/>
            <person name="Kuo A."/>
            <person name="Tritt A."/>
            <person name="Lipzen A."/>
            <person name="Chen C."/>
            <person name="Johnson J."/>
            <person name="Sharma A."/>
            <person name="Barry K."/>
            <person name="Grigoriev I.V."/>
            <person name="Spatafora J.W."/>
        </authorList>
    </citation>
    <scope>NUCLEOTIDE SEQUENCE [LARGE SCALE GENOMIC DNA]</scope>
    <source>
        <strain evidence="3 4">AM-OR11-026</strain>
    </source>
</reference>
<feature type="region of interest" description="Disordered" evidence="1">
    <location>
        <begin position="205"/>
        <end position="225"/>
    </location>
</feature>
<sequence>MIPFFPTLLLAFVSFISSAFVILRIVIPILPPHPLSRRVPPSEFGLPNYNFRSLSSADKSHLWLASLDILALGAFIWQAFNEYYGGPAAYGEALDAASSARLWFALTIRQTCLLVVSALTLIHIRMGRSVSFGYRHWILWAPTLVMGVTSTALSGVLARAGVPSLFVGLLAYSTTIALLSSAAFGSLVYTLMVIRRNLAALNEPEDSWPPVKEVENKPRPSFATEDIDGLREGSSWLTSDAGSTHQDSVSNWSFSTHQTHIRPGSLRINTAVTSKQSLAPKSSYWFNPPTPSTGDVSIPPVPPLPSPYRQSPTSAIETDPDPFRRDVPSRPRLGSQSSWLTSPCGSQVTLSAWSYPTTHHCGSVSAIDLNAGLLAHASRPQTPALSSARVLGGYGYQSDSEKGIASLAHTSSDIDISFYRYGCWMMTIWLPLALSLPYVMSFIGTGFVSSITPLLLVLSVTVSSPLLAMNIIMRSPIPIPTDLFASHGEPPAVCTRAPSPAVTLADYNREYKRSGSVTVVEGRRSGDVWISQGDAVDGKSKLSRALGLMTPVPRLAVLPPEDEKEDGEMTPPLPMQSEPQSFNTSVFPNTPQSAEFGRMRKMSVQSRISGDDFASRIMVAQRHYSALATTVVVPASPERQEGDLLTVTTGFAVEKRNSVRSSSSHLRSRSASSIVGQAISTDFSPTPPPSSPLPPTPPNIRLAKQQSMRTIIHRKSYSSGFSFGAVVNDDINEIDVVTAGVLPLLVPGLKVGSDMRIKDFEFDPPIISTVTKKRRSSRMERGNGDFGMLAKGDWEAPAVPSTPDNGKAKPRKTSAHKRHHFSLSSLGLGKDTANSWKTDISQALTAKIGGYASVNDARRNTVWEDESVPNLLAHSPVDDGNQPARNGVSLGRSLSSRLGLRVEVPHGMDSARTSVITLLDTDRTLPPPSAASTVTLFDPMGEFDPSAQSTPYDTKKEYPYSRKYQALTMARSQYIPALKRSSIVCIKSSHEHVHTPPDTEPQQPTEQNNADTSPRTLAQ</sequence>
<feature type="transmembrane region" description="Helical" evidence="2">
    <location>
        <begin position="428"/>
        <end position="448"/>
    </location>
</feature>
<protein>
    <submittedName>
        <fullName evidence="3">Uncharacterized protein</fullName>
    </submittedName>
</protein>
<feature type="region of interest" description="Disordered" evidence="1">
    <location>
        <begin position="280"/>
        <end position="338"/>
    </location>
</feature>
<feature type="region of interest" description="Disordered" evidence="1">
    <location>
        <begin position="560"/>
        <end position="584"/>
    </location>
</feature>
<keyword evidence="2" id="KW-1133">Transmembrane helix</keyword>
<feature type="region of interest" description="Disordered" evidence="1">
    <location>
        <begin position="991"/>
        <end position="1019"/>
    </location>
</feature>
<proteinExistence type="predicted"/>